<reference evidence="2" key="1">
    <citation type="journal article" date="2019" name="Plant Biotechnol. J.">
        <title>Genome sequencing of the Australian wild diploid species Gossypium australe highlights disease resistance and delayed gland morphogenesis.</title>
        <authorList>
            <person name="Cai Y."/>
            <person name="Cai X."/>
            <person name="Wang Q."/>
            <person name="Wang P."/>
            <person name="Zhang Y."/>
            <person name="Cai C."/>
            <person name="Xu Y."/>
            <person name="Wang K."/>
            <person name="Zhou Z."/>
            <person name="Wang C."/>
            <person name="Geng S."/>
            <person name="Li B."/>
            <person name="Dong Q."/>
            <person name="Hou Y."/>
            <person name="Wang H."/>
            <person name="Ai P."/>
            <person name="Liu Z."/>
            <person name="Yi F."/>
            <person name="Sun M."/>
            <person name="An G."/>
            <person name="Cheng J."/>
            <person name="Zhang Y."/>
            <person name="Shi Q."/>
            <person name="Xie Y."/>
            <person name="Shi X."/>
            <person name="Chang Y."/>
            <person name="Huang F."/>
            <person name="Chen Y."/>
            <person name="Hong S."/>
            <person name="Mi L."/>
            <person name="Sun Q."/>
            <person name="Zhang L."/>
            <person name="Zhou B."/>
            <person name="Peng R."/>
            <person name="Zhang X."/>
            <person name="Liu F."/>
        </authorList>
    </citation>
    <scope>NUCLEOTIDE SEQUENCE [LARGE SCALE GENOMIC DNA]</scope>
    <source>
        <strain evidence="2">cv. PA1801</strain>
    </source>
</reference>
<dbReference type="InterPro" id="IPR021109">
    <property type="entry name" value="Peptidase_aspartic_dom_sf"/>
</dbReference>
<evidence type="ECO:0000313" key="1">
    <source>
        <dbReference type="EMBL" id="KAA3470366.1"/>
    </source>
</evidence>
<dbReference type="PANTHER" id="PTHR33067">
    <property type="entry name" value="RNA-DIRECTED DNA POLYMERASE-RELATED"/>
    <property type="match status" value="1"/>
</dbReference>
<name>A0A5B6VMT0_9ROSI</name>
<accession>A0A5B6VMT0</accession>
<keyword evidence="2" id="KW-1185">Reference proteome</keyword>
<dbReference type="EMBL" id="SMMG02000006">
    <property type="protein sequence ID" value="KAA3470366.1"/>
    <property type="molecule type" value="Genomic_DNA"/>
</dbReference>
<dbReference type="AlphaFoldDB" id="A0A5B6VMT0"/>
<proteinExistence type="predicted"/>
<evidence type="ECO:0000313" key="2">
    <source>
        <dbReference type="Proteomes" id="UP000325315"/>
    </source>
</evidence>
<comment type="caution">
    <text evidence="1">The sequence shown here is derived from an EMBL/GenBank/DDBJ whole genome shotgun (WGS) entry which is preliminary data.</text>
</comment>
<dbReference type="PANTHER" id="PTHR33067:SF31">
    <property type="entry name" value="RNA-DIRECTED DNA POLYMERASE"/>
    <property type="match status" value="1"/>
</dbReference>
<sequence>MKVPFSMRQIFLFKFLNVNLPHLELINKILKYAKYLKEIMKRHMKMKKAKQIDSNASCSMLIARASTNLTHLSIYQKLRLEELKDTLITLKVLDKSLLHPKGLLKDVLVKIRGFITPVYFVVLDSEKDREIPILLGRPFLATSKSTIDLKRNELIIKIVNKMEVFKCGRDSKVKDCLERNVLIMQEKWINGEILELMELTEWPKKVESNG</sequence>
<gene>
    <name evidence="1" type="ORF">EPI10_016079</name>
</gene>
<organism evidence="1 2">
    <name type="scientific">Gossypium australe</name>
    <dbReference type="NCBI Taxonomy" id="47621"/>
    <lineage>
        <taxon>Eukaryota</taxon>
        <taxon>Viridiplantae</taxon>
        <taxon>Streptophyta</taxon>
        <taxon>Embryophyta</taxon>
        <taxon>Tracheophyta</taxon>
        <taxon>Spermatophyta</taxon>
        <taxon>Magnoliopsida</taxon>
        <taxon>eudicotyledons</taxon>
        <taxon>Gunneridae</taxon>
        <taxon>Pentapetalae</taxon>
        <taxon>rosids</taxon>
        <taxon>malvids</taxon>
        <taxon>Malvales</taxon>
        <taxon>Malvaceae</taxon>
        <taxon>Malvoideae</taxon>
        <taxon>Gossypium</taxon>
    </lineage>
</organism>
<dbReference type="Proteomes" id="UP000325315">
    <property type="component" value="Unassembled WGS sequence"/>
</dbReference>
<dbReference type="Gene3D" id="2.40.70.10">
    <property type="entry name" value="Acid Proteases"/>
    <property type="match status" value="1"/>
</dbReference>
<protein>
    <submittedName>
        <fullName evidence="1">Retrovirus-related Pol polyprotein from transposon opus</fullName>
    </submittedName>
</protein>
<dbReference type="OrthoDB" id="781949at2759"/>
<dbReference type="CDD" id="cd00303">
    <property type="entry name" value="retropepsin_like"/>
    <property type="match status" value="1"/>
</dbReference>